<protein>
    <submittedName>
        <fullName evidence="2">Uncharacterized protein</fullName>
    </submittedName>
</protein>
<evidence type="ECO:0000313" key="3">
    <source>
        <dbReference type="Proteomes" id="UP001139028"/>
    </source>
</evidence>
<dbReference type="Proteomes" id="UP001139028">
    <property type="component" value="Unassembled WGS sequence"/>
</dbReference>
<keyword evidence="3" id="KW-1185">Reference proteome</keyword>
<dbReference type="EMBL" id="JALBWM010000059">
    <property type="protein sequence ID" value="MCO1335357.1"/>
    <property type="molecule type" value="Genomic_DNA"/>
</dbReference>
<keyword evidence="1" id="KW-1133">Transmembrane helix</keyword>
<dbReference type="AlphaFoldDB" id="A0A9X2EN99"/>
<organism evidence="2 3">
    <name type="scientific">Microbulbifer okhotskensis</name>
    <dbReference type="NCBI Taxonomy" id="2926617"/>
    <lineage>
        <taxon>Bacteria</taxon>
        <taxon>Pseudomonadati</taxon>
        <taxon>Pseudomonadota</taxon>
        <taxon>Gammaproteobacteria</taxon>
        <taxon>Cellvibrionales</taxon>
        <taxon>Microbulbiferaceae</taxon>
        <taxon>Microbulbifer</taxon>
    </lineage>
</organism>
<keyword evidence="1" id="KW-0812">Transmembrane</keyword>
<keyword evidence="1" id="KW-0472">Membrane</keyword>
<accession>A0A9X2EN99</accession>
<feature type="transmembrane region" description="Helical" evidence="1">
    <location>
        <begin position="12"/>
        <end position="29"/>
    </location>
</feature>
<gene>
    <name evidence="2" type="ORF">MO867_13545</name>
</gene>
<evidence type="ECO:0000256" key="1">
    <source>
        <dbReference type="SAM" id="Phobius"/>
    </source>
</evidence>
<sequence length="118" mass="13925">MPETHDWIVPGIQFLALLVSLSSVVLVMGKRQEQQYERYLNARLSTFEKLLSGMDSRGKEMEKRVSEIESRFMDLRAELPEKYLRREDHVRSQTVLESKLDALFLRIENLQLREAQTQ</sequence>
<dbReference type="RefSeq" id="WP_252469413.1">
    <property type="nucleotide sequence ID" value="NZ_JALBWM010000059.1"/>
</dbReference>
<proteinExistence type="predicted"/>
<comment type="caution">
    <text evidence="2">The sequence shown here is derived from an EMBL/GenBank/DDBJ whole genome shotgun (WGS) entry which is preliminary data.</text>
</comment>
<name>A0A9X2EN99_9GAMM</name>
<reference evidence="2" key="1">
    <citation type="journal article" date="2022" name="Arch. Microbiol.">
        <title>Microbulbifer okhotskensis sp. nov., isolated from a deep bottom sediment of the Okhotsk Sea.</title>
        <authorList>
            <person name="Romanenko L."/>
            <person name="Kurilenko V."/>
            <person name="Otstavnykh N."/>
            <person name="Velansky P."/>
            <person name="Isaeva M."/>
            <person name="Mikhailov V."/>
        </authorList>
    </citation>
    <scope>NUCLEOTIDE SEQUENCE</scope>
    <source>
        <strain evidence="2">OS29</strain>
    </source>
</reference>
<evidence type="ECO:0000313" key="2">
    <source>
        <dbReference type="EMBL" id="MCO1335357.1"/>
    </source>
</evidence>